<organism evidence="2 3">
    <name type="scientific">Pseudomonas gingeri</name>
    <dbReference type="NCBI Taxonomy" id="117681"/>
    <lineage>
        <taxon>Bacteria</taxon>
        <taxon>Pseudomonadati</taxon>
        <taxon>Pseudomonadota</taxon>
        <taxon>Gammaproteobacteria</taxon>
        <taxon>Pseudomonadales</taxon>
        <taxon>Pseudomonadaceae</taxon>
        <taxon>Pseudomonas</taxon>
    </lineage>
</organism>
<keyword evidence="1" id="KW-0732">Signal</keyword>
<accession>A0A7Y7XUJ6</accession>
<gene>
    <name evidence="2" type="ORF">HX845_01075</name>
</gene>
<evidence type="ECO:0000313" key="3">
    <source>
        <dbReference type="Proteomes" id="UP000517547"/>
    </source>
</evidence>
<evidence type="ECO:0000313" key="2">
    <source>
        <dbReference type="EMBL" id="NWC12226.1"/>
    </source>
</evidence>
<evidence type="ECO:0000256" key="1">
    <source>
        <dbReference type="SAM" id="SignalP"/>
    </source>
</evidence>
<evidence type="ECO:0008006" key="4">
    <source>
        <dbReference type="Google" id="ProtNLM"/>
    </source>
</evidence>
<proteinExistence type="predicted"/>
<name>A0A7Y7XUJ6_9PSED</name>
<feature type="chain" id="PRO_5031006926" description="Spore coat protein U domain-containing protein" evidence="1">
    <location>
        <begin position="24"/>
        <end position="112"/>
    </location>
</feature>
<sequence length="112" mass="11851">MHSIHRLLLALGAFCLLPDSARAAVGGHIEARLVITAGCEVSHAAGAGLDRSKPLDPRLPGIRDNLAVNCGSSPNSPTQFTVKVDTRVHDLDSARTRTAGPYRDTVVVTLGW</sequence>
<dbReference type="EMBL" id="JACAQE010000001">
    <property type="protein sequence ID" value="NWC12226.1"/>
    <property type="molecule type" value="Genomic_DNA"/>
</dbReference>
<dbReference type="RefSeq" id="WP_017129524.1">
    <property type="nucleotide sequence ID" value="NZ_JACAOK010000010.1"/>
</dbReference>
<reference evidence="2 3" key="1">
    <citation type="submission" date="2020-04" db="EMBL/GenBank/DDBJ databases">
        <title>Molecular characterization of pseudomonads from Agaricus bisporus reveal novel blotch 2 pathogens in Western Europe.</title>
        <authorList>
            <person name="Taparia T."/>
            <person name="Krijger M."/>
            <person name="Haynes E."/>
            <person name="Elpinstone J.G."/>
            <person name="Noble R."/>
            <person name="Van Der Wolf J."/>
        </authorList>
    </citation>
    <scope>NUCLEOTIDE SEQUENCE [LARGE SCALE GENOMIC DNA]</scope>
    <source>
        <strain evidence="2 3">IPO3738</strain>
    </source>
</reference>
<dbReference type="Proteomes" id="UP000517547">
    <property type="component" value="Unassembled WGS sequence"/>
</dbReference>
<comment type="caution">
    <text evidence="2">The sequence shown here is derived from an EMBL/GenBank/DDBJ whole genome shotgun (WGS) entry which is preliminary data.</text>
</comment>
<protein>
    <recommendedName>
        <fullName evidence="4">Spore coat protein U domain-containing protein</fullName>
    </recommendedName>
</protein>
<dbReference type="AlphaFoldDB" id="A0A7Y7XUJ6"/>
<feature type="signal peptide" evidence="1">
    <location>
        <begin position="1"/>
        <end position="23"/>
    </location>
</feature>